<dbReference type="OMA" id="YEEGHVH"/>
<keyword evidence="5" id="KW-1185">Reference proteome</keyword>
<dbReference type="EMBL" id="DS550966">
    <property type="protein sequence ID" value="EDR21719.1"/>
    <property type="molecule type" value="Genomic_DNA"/>
</dbReference>
<dbReference type="VEuPathDB" id="AmoebaDB:EDI_161640"/>
<gene>
    <name evidence="4" type="ORF">EDI_161640</name>
</gene>
<evidence type="ECO:0000313" key="4">
    <source>
        <dbReference type="EMBL" id="EDR21719.1"/>
    </source>
</evidence>
<evidence type="ECO:0008006" key="6">
    <source>
        <dbReference type="Google" id="ProtNLM"/>
    </source>
</evidence>
<dbReference type="InterPro" id="IPR032788">
    <property type="entry name" value="AGL_central"/>
</dbReference>
<dbReference type="PANTHER" id="PTHR10569">
    <property type="entry name" value="GLYCOGEN DEBRANCHING ENZYME"/>
    <property type="match status" value="1"/>
</dbReference>
<dbReference type="Pfam" id="PF14701">
    <property type="entry name" value="hDGE_amylase"/>
    <property type="match status" value="1"/>
</dbReference>
<organism evidence="5">
    <name type="scientific">Entamoeba dispar (strain ATCC PRA-260 / SAW760)</name>
    <dbReference type="NCBI Taxonomy" id="370354"/>
    <lineage>
        <taxon>Eukaryota</taxon>
        <taxon>Amoebozoa</taxon>
        <taxon>Evosea</taxon>
        <taxon>Archamoebae</taxon>
        <taxon>Mastigamoebida</taxon>
        <taxon>Entamoebidae</taxon>
        <taxon>Entamoeba</taxon>
    </lineage>
</organism>
<evidence type="ECO:0000259" key="3">
    <source>
        <dbReference type="Pfam" id="PF14702"/>
    </source>
</evidence>
<accession>B0EUS5</accession>
<dbReference type="OrthoDB" id="10248904at2759"/>
<reference evidence="5" key="1">
    <citation type="submission" date="2007-12" db="EMBL/GenBank/DDBJ databases">
        <title>Annotation of Entamoeba dispar SAW760.</title>
        <authorList>
            <person name="Lorenzi H."/>
            <person name="Inman J."/>
            <person name="Schobel S."/>
            <person name="Amedeo P."/>
            <person name="Caler E."/>
        </authorList>
    </citation>
    <scope>NUCLEOTIDE SEQUENCE [LARGE SCALE GENOMIC DNA]</scope>
    <source>
        <strain evidence="5">ATCC PRA-260 / SAW760</strain>
    </source>
</reference>
<dbReference type="KEGG" id="edi:EDI_161640"/>
<feature type="domain" description="Glycogen debranching enzyme central" evidence="3">
    <location>
        <begin position="672"/>
        <end position="888"/>
    </location>
</feature>
<evidence type="ECO:0000259" key="1">
    <source>
        <dbReference type="Pfam" id="PF06202"/>
    </source>
</evidence>
<dbReference type="GO" id="GO:0005980">
    <property type="term" value="P:glycogen catabolic process"/>
    <property type="evidence" value="ECO:0007669"/>
    <property type="project" value="InterPro"/>
</dbReference>
<dbReference type="GO" id="GO:0004135">
    <property type="term" value="F:amylo-alpha-1,6-glucosidase activity"/>
    <property type="evidence" value="ECO:0007669"/>
    <property type="project" value="InterPro"/>
</dbReference>
<dbReference type="InterPro" id="IPR032792">
    <property type="entry name" value="AGL_glucanoTrfase"/>
</dbReference>
<name>B0EUS5_ENTDS</name>
<dbReference type="SUPFAM" id="SSF48208">
    <property type="entry name" value="Six-hairpin glycosidases"/>
    <property type="match status" value="1"/>
</dbReference>
<dbReference type="FunFam" id="3.20.20.80:FF:000496">
    <property type="entry name" value="Glycogen debranching enzyme, putative"/>
    <property type="match status" value="1"/>
</dbReference>
<dbReference type="eggNOG" id="KOG3625">
    <property type="taxonomic scope" value="Eukaryota"/>
</dbReference>
<proteinExistence type="predicted"/>
<dbReference type="InterPro" id="IPR010401">
    <property type="entry name" value="AGL/Gdb1"/>
</dbReference>
<feature type="domain" description="Glycogen debranching enzyme glucanotransferase" evidence="2">
    <location>
        <begin position="110"/>
        <end position="530"/>
    </location>
</feature>
<feature type="domain" description="Glycogen debranching enzyme C-terminal" evidence="1">
    <location>
        <begin position="976"/>
        <end position="1422"/>
    </location>
</feature>
<sequence>MTTIRYINCSEKYLGYKIEIGTKLKIIVPYGTYPDEIEVETNYSNEEKFQGNKFYKLESESKEGIYQFESIILIKKSGVFKIRIKKKKEKNNNIKTIYFNVYPQIKIGNKNIKINGLTIQTHIVKIMGKIDKWEEHYKTMKKCGYNCIHLTPIQKIGPSGSAYSISEHLDIEKEIFEEEEISKEEKYQKIKESIYQLRNKYQIGSIIDIVLSHISSKSPIVIEHPEICYTIENYPHLKIGYKFDSLIHQCIKDIIKDKYPNGIGIFQRKEDVYKFMKYFKEKYIIPGEFWLYYVINVNKHKEEYLKYEKEHKEAKRGKEGNAEELAKRLEKYIMTDGSYEKNHIRINIEKGFEVVPNIEGFIKAIDIINVDNYKKYDEDINTAIENCINTIMYKCFDEKGPKIEKVSEEEHILPYYFEVIDGINSKGEKVHIVAAHHGWVFGGDPFFDFVGDNKSKVYIRREAIVWEDSLKLNYGKKYEENKFLWDYMVEYGISNAKIFNGFRLDNCHSVPLEALEFIIEKSREVNPELIVLAELFSDNQEAIMEYVIKCGIQGLVIEGQRGKNPEELKEIAYQSGWFKPVGGILEESLYEELEAEIQRIDGWTYDLTHDNEPKEGNRNNNEALSTAGVVCMTIGCIGSTRGYDELVPYRIDCVKEERKYKIYNWEIENTIGISEGKKIMNELHEYMGNEGYKEFYCENKENIISLTRRNPKTNKSIVMYVHTSFKGNYSTNPNIKEYNIPNYQIDKFIFFGSLTTGILNNIENKEKEINGYQCICDITKDYNNIKNFVEIKNNNNGVEIKFKKFPTGSVICFELKLIKTLKKNWEIPKVQLTSNEINEILFESPEEMGVNKFEITEGKYLNFIGIGGIIPLLSNNLSEPIYQKLREGILEHLIPYLTQNMKKNKLGEYIKKELEEIKDYPKFLIPTYFTAFIKKIYNFIVQGTFEGQLRKTALQFYLNCKGTPLINEGLIPEYIHIEKESLCAGFPHFNTGYMRNWGRDTFISLRGLLLHTKRFNEAKNIIRGYLCAMRHGLIPNLLDGGNHSRYNSRDATWFCMSSIVDYCTMVPKGIEILKETIYRLDSSHEGITRINKNKKKVMTVAECMQEILEEHANGIHFREYNAGPQIDSVMTSEGFNIDIETDLSTGIIKGGNEWNCGTWMDKMGSSQRGGNMGHPGSSRDGADVEIEGLLMKVLHWINTSKVFPYDCVKVKMYGDYSYQNWENLLYHNFHKYFYIPKEFNQDKEYCIDTTIVNKRGIYKDVYGSKKKWPDYQLRPNFLITLVEAPNLFIDHLDKVKDALKIVRKYLLGPLGMKTLDPTDWNYKPDYYNIDTDDYSTANGLNYHNGPEWIWPYGYYVMAILIYNPDNLNKDDLQRYCRSLLSNHYNYIIHDKWLSLPELTNYNGAKCFASCDSQAWSIATILDATIRIEQL</sequence>
<dbReference type="GO" id="GO:0004134">
    <property type="term" value="F:4-alpha-glucanotransferase activity"/>
    <property type="evidence" value="ECO:0007669"/>
    <property type="project" value="InterPro"/>
</dbReference>
<evidence type="ECO:0000259" key="2">
    <source>
        <dbReference type="Pfam" id="PF14701"/>
    </source>
</evidence>
<protein>
    <recommendedName>
        <fullName evidence="6">Glycogen debranching enzyme</fullName>
    </recommendedName>
</protein>
<dbReference type="InterPro" id="IPR032790">
    <property type="entry name" value="GDE_C"/>
</dbReference>
<dbReference type="GeneID" id="5886743"/>
<dbReference type="Pfam" id="PF06202">
    <property type="entry name" value="GDE_C"/>
    <property type="match status" value="1"/>
</dbReference>
<dbReference type="Pfam" id="PF14702">
    <property type="entry name" value="hGDE_central"/>
    <property type="match status" value="1"/>
</dbReference>
<dbReference type="RefSeq" id="XP_001741812.1">
    <property type="nucleotide sequence ID" value="XM_001741760.1"/>
</dbReference>
<evidence type="ECO:0000313" key="5">
    <source>
        <dbReference type="Proteomes" id="UP000008076"/>
    </source>
</evidence>
<dbReference type="PANTHER" id="PTHR10569:SF2">
    <property type="entry name" value="GLYCOGEN DEBRANCHING ENZYME"/>
    <property type="match status" value="1"/>
</dbReference>
<dbReference type="SUPFAM" id="SSF51445">
    <property type="entry name" value="(Trans)glycosidases"/>
    <property type="match status" value="1"/>
</dbReference>
<dbReference type="Gene3D" id="3.20.20.80">
    <property type="entry name" value="Glycosidases"/>
    <property type="match status" value="2"/>
</dbReference>
<dbReference type="Proteomes" id="UP000008076">
    <property type="component" value="Unassembled WGS sequence"/>
</dbReference>
<dbReference type="InterPro" id="IPR017853">
    <property type="entry name" value="GH"/>
</dbReference>
<dbReference type="InterPro" id="IPR008928">
    <property type="entry name" value="6-hairpin_glycosidase_sf"/>
</dbReference>